<dbReference type="InterPro" id="IPR029063">
    <property type="entry name" value="SAM-dependent_MTases_sf"/>
</dbReference>
<keyword evidence="1 3" id="KW-0808">Transferase</keyword>
<dbReference type="Pfam" id="PF13649">
    <property type="entry name" value="Methyltransf_25"/>
    <property type="match status" value="1"/>
</dbReference>
<accession>A0ABP8N973</accession>
<dbReference type="RefSeq" id="WP_345326287.1">
    <property type="nucleotide sequence ID" value="NZ_BAABGA010000065.1"/>
</dbReference>
<evidence type="ECO:0000256" key="3">
    <source>
        <dbReference type="HAMAP-Rule" id="MF_01589"/>
    </source>
</evidence>
<dbReference type="PANTHER" id="PTHR43861:SF2">
    <property type="entry name" value="CARBOXY-S-ADENOSYL-L-METHIONINE SYNTHASE"/>
    <property type="match status" value="1"/>
</dbReference>
<protein>
    <recommendedName>
        <fullName evidence="3">Carboxy-S-adenosyl-L-methionine synthase</fullName>
        <shortName evidence="3">Cx-SAM synthase</shortName>
        <ecNumber evidence="3">2.1.3.-</ecNumber>
    </recommendedName>
</protein>
<feature type="binding site" evidence="3">
    <location>
        <position position="200"/>
    </location>
    <ligand>
        <name>S-adenosyl-L-methionine</name>
        <dbReference type="ChEBI" id="CHEBI:59789"/>
    </ligand>
</feature>
<dbReference type="Gene3D" id="3.40.50.150">
    <property type="entry name" value="Vaccinia Virus protein VP39"/>
    <property type="match status" value="1"/>
</dbReference>
<feature type="binding site" evidence="3">
    <location>
        <begin position="63"/>
        <end position="65"/>
    </location>
    <ligand>
        <name>S-adenosyl-L-methionine</name>
        <dbReference type="ChEBI" id="CHEBI:59789"/>
    </ligand>
</feature>
<comment type="similarity">
    <text evidence="3">Belongs to the class I-like SAM-binding methyltransferase superfamily. Cx-SAM synthase family.</text>
</comment>
<evidence type="ECO:0000313" key="5">
    <source>
        <dbReference type="EMBL" id="GAA4463459.1"/>
    </source>
</evidence>
<dbReference type="InterPro" id="IPR005271">
    <property type="entry name" value="CmoA"/>
</dbReference>
<feature type="binding site" evidence="3">
    <location>
        <begin position="87"/>
        <end position="88"/>
    </location>
    <ligand>
        <name>S-adenosyl-L-methionine</name>
        <dbReference type="ChEBI" id="CHEBI:59789"/>
    </ligand>
</feature>
<proteinExistence type="inferred from homology"/>
<dbReference type="EC" id="2.1.3.-" evidence="3"/>
<keyword evidence="2 3" id="KW-0949">S-adenosyl-L-methionine</keyword>
<dbReference type="SUPFAM" id="SSF53335">
    <property type="entry name" value="S-adenosyl-L-methionine-dependent methyltransferases"/>
    <property type="match status" value="1"/>
</dbReference>
<dbReference type="NCBIfam" id="TIGR00740">
    <property type="entry name" value="carboxy-S-adenosyl-L-methionine synthase CmoA"/>
    <property type="match status" value="1"/>
</dbReference>
<name>A0ABP8N973_9BACT</name>
<keyword evidence="6" id="KW-1185">Reference proteome</keyword>
<comment type="caution">
    <text evidence="5">The sequence shown here is derived from an EMBL/GenBank/DDBJ whole genome shotgun (WGS) entry which is preliminary data.</text>
</comment>
<evidence type="ECO:0000256" key="1">
    <source>
        <dbReference type="ARBA" id="ARBA00022679"/>
    </source>
</evidence>
<comment type="function">
    <text evidence="3">Catalyzes the conversion of S-adenosyl-L-methionine (SAM) to carboxy-S-adenosyl-L-methionine (Cx-SAM).</text>
</comment>
<dbReference type="Proteomes" id="UP001500840">
    <property type="component" value="Unassembled WGS sequence"/>
</dbReference>
<organism evidence="5 6">
    <name type="scientific">Novipirellula rosea</name>
    <dbReference type="NCBI Taxonomy" id="1031540"/>
    <lineage>
        <taxon>Bacteria</taxon>
        <taxon>Pseudomonadati</taxon>
        <taxon>Planctomycetota</taxon>
        <taxon>Planctomycetia</taxon>
        <taxon>Pirellulales</taxon>
        <taxon>Pirellulaceae</taxon>
        <taxon>Novipirellula</taxon>
    </lineage>
</organism>
<feature type="binding site" evidence="3">
    <location>
        <begin position="118"/>
        <end position="119"/>
    </location>
    <ligand>
        <name>S-adenosyl-L-methionine</name>
        <dbReference type="ChEBI" id="CHEBI:59789"/>
    </ligand>
</feature>
<dbReference type="CDD" id="cd02440">
    <property type="entry name" value="AdoMet_MTases"/>
    <property type="match status" value="1"/>
</dbReference>
<dbReference type="PIRSF" id="PIRSF006325">
    <property type="entry name" value="MeTrfase_bac"/>
    <property type="match status" value="1"/>
</dbReference>
<dbReference type="HAMAP" id="MF_01589">
    <property type="entry name" value="Cx_SAM_synthase"/>
    <property type="match status" value="1"/>
</dbReference>
<dbReference type="EMBL" id="BAABGA010000065">
    <property type="protein sequence ID" value="GAA4463459.1"/>
    <property type="molecule type" value="Genomic_DNA"/>
</dbReference>
<comment type="catalytic activity">
    <reaction evidence="3">
        <text>prephenate + S-adenosyl-L-methionine = carboxy-S-adenosyl-L-methionine + 3-phenylpyruvate + H2O</text>
        <dbReference type="Rhea" id="RHEA:51692"/>
        <dbReference type="ChEBI" id="CHEBI:15377"/>
        <dbReference type="ChEBI" id="CHEBI:18005"/>
        <dbReference type="ChEBI" id="CHEBI:29934"/>
        <dbReference type="ChEBI" id="CHEBI:59789"/>
        <dbReference type="ChEBI" id="CHEBI:134278"/>
    </reaction>
</comment>
<gene>
    <name evidence="3 5" type="primary">cmoA</name>
    <name evidence="5" type="ORF">GCM10023156_48610</name>
</gene>
<evidence type="ECO:0000259" key="4">
    <source>
        <dbReference type="Pfam" id="PF13649"/>
    </source>
</evidence>
<dbReference type="PANTHER" id="PTHR43861">
    <property type="entry name" value="TRANS-ACONITATE 2-METHYLTRANSFERASE-RELATED"/>
    <property type="match status" value="1"/>
</dbReference>
<dbReference type="InterPro" id="IPR041698">
    <property type="entry name" value="Methyltransf_25"/>
</dbReference>
<evidence type="ECO:0000256" key="2">
    <source>
        <dbReference type="ARBA" id="ARBA00022691"/>
    </source>
</evidence>
<reference evidence="6" key="1">
    <citation type="journal article" date="2019" name="Int. J. Syst. Evol. Microbiol.">
        <title>The Global Catalogue of Microorganisms (GCM) 10K type strain sequencing project: providing services to taxonomists for standard genome sequencing and annotation.</title>
        <authorList>
            <consortium name="The Broad Institute Genomics Platform"/>
            <consortium name="The Broad Institute Genome Sequencing Center for Infectious Disease"/>
            <person name="Wu L."/>
            <person name="Ma J."/>
        </authorList>
    </citation>
    <scope>NUCLEOTIDE SEQUENCE [LARGE SCALE GENOMIC DNA]</scope>
    <source>
        <strain evidence="6">JCM 17759</strain>
    </source>
</reference>
<feature type="binding site" evidence="3">
    <location>
        <position position="38"/>
    </location>
    <ligand>
        <name>S-adenosyl-L-methionine</name>
        <dbReference type="ChEBI" id="CHEBI:59789"/>
    </ligand>
</feature>
<sequence length="248" mass="27245">MKRDRIYSLPHERVGSFAFDEQVVEVFPDMIARSVPGYASILAMIQQLAPRFAQAKTNVYDLGCSLGAATLLIQRQVPQDCVIHAVDNAPAMVERLQAKLQDSEPQSAMAPVHVHQADVCGFPMTNASFVVLNLTLQFIPKDQRASLLTAVADAIVPGGALLISEKICFDDAGQQSLLNDLHHDFKRANGYSDLEIAQKRTALEDRLIPETMQTHVDRLYAAGFDCVAPWFQCFNFASILAVKAESAA</sequence>
<evidence type="ECO:0000313" key="6">
    <source>
        <dbReference type="Proteomes" id="UP001500840"/>
    </source>
</evidence>
<feature type="binding site" evidence="3">
    <location>
        <position position="133"/>
    </location>
    <ligand>
        <name>S-adenosyl-L-methionine</name>
        <dbReference type="ChEBI" id="CHEBI:59789"/>
    </ligand>
</feature>
<feature type="domain" description="Methyltransferase" evidence="4">
    <location>
        <begin position="59"/>
        <end position="159"/>
    </location>
</feature>